<dbReference type="Proteomes" id="UP000464480">
    <property type="component" value="Chromosome"/>
</dbReference>
<evidence type="ECO:0000313" key="1">
    <source>
        <dbReference type="EMBL" id="QHG64363.1"/>
    </source>
</evidence>
<evidence type="ECO:0000313" key="2">
    <source>
        <dbReference type="Proteomes" id="UP000464480"/>
    </source>
</evidence>
<organism evidence="1 2">
    <name type="scientific">Pseudomonas putida</name>
    <name type="common">Arthrobacter siderocapsulatus</name>
    <dbReference type="NCBI Taxonomy" id="303"/>
    <lineage>
        <taxon>Bacteria</taxon>
        <taxon>Pseudomonadati</taxon>
        <taxon>Pseudomonadota</taxon>
        <taxon>Gammaproteobacteria</taxon>
        <taxon>Pseudomonadales</taxon>
        <taxon>Pseudomonadaceae</taxon>
        <taxon>Pseudomonas</taxon>
    </lineage>
</organism>
<protein>
    <submittedName>
        <fullName evidence="1">Uncharacterized protein</fullName>
    </submittedName>
</protein>
<reference evidence="1 2" key="1">
    <citation type="submission" date="2020-02" db="EMBL/GenBank/DDBJ databases">
        <title>Pseudomonas Putida W5 Complete Genome Assembly.</title>
        <authorList>
            <person name="Yuan Z.-C."/>
            <person name="Shaw G.A."/>
            <person name="Cusano A.D."/>
            <person name="Caddey B.J."/>
            <person name="Weselowski B.J."/>
        </authorList>
    </citation>
    <scope>NUCLEOTIDE SEQUENCE [LARGE SCALE GENOMIC DNA]</scope>
    <source>
        <strain evidence="1 2">W5</strain>
    </source>
</reference>
<accession>A0A6I6XKK3</accession>
<dbReference type="EMBL" id="CP026115">
    <property type="protein sequence ID" value="QHG64363.1"/>
    <property type="molecule type" value="Genomic_DNA"/>
</dbReference>
<dbReference type="AlphaFoldDB" id="A0A6I6XKK3"/>
<dbReference type="RefSeq" id="WP_159409751.1">
    <property type="nucleotide sequence ID" value="NZ_CP026115.2"/>
</dbReference>
<gene>
    <name evidence="1" type="ORF">C2H86_08020</name>
</gene>
<sequence>MSYLEIFNDANTVLLDDSYSCFGLAISGTATLGRVDAQAENVCGAVDVFYTPPVGASMPIIAIQPQANVPMTVGRMQYANGQYRWRIHCSTYNVTVKYWIFNIPSQMPDAGGLFQAWDSAGRMVFDSDFKFPRIVDVVNRTMNPDPAQNPSAPNPTWSPIVYPGNKQYAFITTTYCNSFAIFTYERPPGNVWVTGIDWFDYGFWFQGSTLNGSAYRYVGQTSGPIGPPVGKYLSANAGLMVIDVTNMYF</sequence>
<name>A0A6I6XKK3_PSEPU</name>
<proteinExistence type="predicted"/>